<evidence type="ECO:0000259" key="11">
    <source>
        <dbReference type="PROSITE" id="PS50885"/>
    </source>
</evidence>
<dbReference type="PANTHER" id="PTHR32089">
    <property type="entry name" value="METHYL-ACCEPTING CHEMOTAXIS PROTEIN MCPB"/>
    <property type="match status" value="1"/>
</dbReference>
<dbReference type="Pfam" id="PF00015">
    <property type="entry name" value="MCPsignal"/>
    <property type="match status" value="1"/>
</dbReference>
<dbReference type="InterPro" id="IPR004090">
    <property type="entry name" value="Chemotax_Me-accpt_rcpt"/>
</dbReference>
<proteinExistence type="inferred from homology"/>
<evidence type="ECO:0000259" key="10">
    <source>
        <dbReference type="PROSITE" id="PS50111"/>
    </source>
</evidence>
<comment type="subcellular location">
    <subcellularLocation>
        <location evidence="1">Membrane</location>
        <topology evidence="1">Multi-pass membrane protein</topology>
    </subcellularLocation>
</comment>
<dbReference type="PROSITE" id="PS50111">
    <property type="entry name" value="CHEMOTAXIS_TRANSDUC_2"/>
    <property type="match status" value="1"/>
</dbReference>
<evidence type="ECO:0000313" key="12">
    <source>
        <dbReference type="EMBL" id="GGY73392.1"/>
    </source>
</evidence>
<comment type="similarity">
    <text evidence="6">Belongs to the methyl-accepting chemotaxis (MCP) protein family.</text>
</comment>
<keyword evidence="5 7" id="KW-0807">Transducer</keyword>
<evidence type="ECO:0000256" key="4">
    <source>
        <dbReference type="ARBA" id="ARBA00023136"/>
    </source>
</evidence>
<feature type="domain" description="Methyl-accepting transducer" evidence="10">
    <location>
        <begin position="262"/>
        <end position="509"/>
    </location>
</feature>
<keyword evidence="3 9" id="KW-1133">Transmembrane helix</keyword>
<evidence type="ECO:0000256" key="7">
    <source>
        <dbReference type="PROSITE-ProRule" id="PRU00284"/>
    </source>
</evidence>
<dbReference type="InterPro" id="IPR004089">
    <property type="entry name" value="MCPsignal_dom"/>
</dbReference>
<evidence type="ECO:0000256" key="1">
    <source>
        <dbReference type="ARBA" id="ARBA00004141"/>
    </source>
</evidence>
<evidence type="ECO:0000256" key="9">
    <source>
        <dbReference type="SAM" id="Phobius"/>
    </source>
</evidence>
<feature type="domain" description="HAMP" evidence="11">
    <location>
        <begin position="204"/>
        <end position="257"/>
    </location>
</feature>
<evidence type="ECO:0000256" key="3">
    <source>
        <dbReference type="ARBA" id="ARBA00022989"/>
    </source>
</evidence>
<keyword evidence="13" id="KW-1185">Reference proteome</keyword>
<keyword evidence="2 9" id="KW-0812">Transmembrane</keyword>
<dbReference type="Proteomes" id="UP000601597">
    <property type="component" value="Unassembled WGS sequence"/>
</dbReference>
<keyword evidence="4 9" id="KW-0472">Membrane</keyword>
<dbReference type="Gene3D" id="1.10.287.950">
    <property type="entry name" value="Methyl-accepting chemotaxis protein"/>
    <property type="match status" value="1"/>
</dbReference>
<evidence type="ECO:0000313" key="13">
    <source>
        <dbReference type="Proteomes" id="UP000601597"/>
    </source>
</evidence>
<protein>
    <submittedName>
        <fullName evidence="12">Methyl-accepting chemotaxis protein</fullName>
    </submittedName>
</protein>
<organism evidence="12 13">
    <name type="scientific">Marinobacter zhanjiangensis</name>
    <dbReference type="NCBI Taxonomy" id="578215"/>
    <lineage>
        <taxon>Bacteria</taxon>
        <taxon>Pseudomonadati</taxon>
        <taxon>Pseudomonadota</taxon>
        <taxon>Gammaproteobacteria</taxon>
        <taxon>Pseudomonadales</taxon>
        <taxon>Marinobacteraceae</taxon>
        <taxon>Marinobacter</taxon>
    </lineage>
</organism>
<dbReference type="EMBL" id="BMXV01000004">
    <property type="protein sequence ID" value="GGY73392.1"/>
    <property type="molecule type" value="Genomic_DNA"/>
</dbReference>
<dbReference type="InterPro" id="IPR003660">
    <property type="entry name" value="HAMP_dom"/>
</dbReference>
<dbReference type="SUPFAM" id="SSF58104">
    <property type="entry name" value="Methyl-accepting chemotaxis protein (MCP) signaling domain"/>
    <property type="match status" value="1"/>
</dbReference>
<evidence type="ECO:0000256" key="2">
    <source>
        <dbReference type="ARBA" id="ARBA00022692"/>
    </source>
</evidence>
<dbReference type="PRINTS" id="PR00260">
    <property type="entry name" value="CHEMTRNSDUCR"/>
</dbReference>
<accession>A0ABQ3B4U3</accession>
<feature type="region of interest" description="Disordered" evidence="8">
    <location>
        <begin position="270"/>
        <end position="289"/>
    </location>
</feature>
<reference evidence="13" key="1">
    <citation type="journal article" date="2019" name="Int. J. Syst. Evol. Microbiol.">
        <title>The Global Catalogue of Microorganisms (GCM) 10K type strain sequencing project: providing services to taxonomists for standard genome sequencing and annotation.</title>
        <authorList>
            <consortium name="The Broad Institute Genomics Platform"/>
            <consortium name="The Broad Institute Genome Sequencing Center for Infectious Disease"/>
            <person name="Wu L."/>
            <person name="Ma J."/>
        </authorList>
    </citation>
    <scope>NUCLEOTIDE SEQUENCE [LARGE SCALE GENOMIC DNA]</scope>
    <source>
        <strain evidence="13">KCTC 22280</strain>
    </source>
</reference>
<comment type="caution">
    <text evidence="12">The sequence shown here is derived from an EMBL/GenBank/DDBJ whole genome shotgun (WGS) entry which is preliminary data.</text>
</comment>
<evidence type="ECO:0000256" key="5">
    <source>
        <dbReference type="ARBA" id="ARBA00023224"/>
    </source>
</evidence>
<name>A0ABQ3B4U3_9GAMM</name>
<gene>
    <name evidence="12" type="ORF">GCM10007071_20690</name>
</gene>
<dbReference type="SMART" id="SM00283">
    <property type="entry name" value="MA"/>
    <property type="match status" value="1"/>
</dbReference>
<evidence type="ECO:0000256" key="8">
    <source>
        <dbReference type="SAM" id="MobiDB-lite"/>
    </source>
</evidence>
<evidence type="ECO:0000256" key="6">
    <source>
        <dbReference type="ARBA" id="ARBA00029447"/>
    </source>
</evidence>
<dbReference type="PANTHER" id="PTHR32089:SF119">
    <property type="entry name" value="METHYL-ACCEPTING CHEMOTAXIS PROTEIN CTPL"/>
    <property type="match status" value="1"/>
</dbReference>
<sequence>MLRTVRSRILFFSFLSVFALSTLALLSWSIIIKAENAAEQLIQNRLTESWLLNDLEQDLRHLQDLSYKVKGQLLLWDEIEGEFASLSESIPDKWRAIERNPQLGQWAAEQAAVFEPVLLYMEKLKKGIDEKSYYQAGKAVDFDLFPALSPMLESISEREVASRARIGQESSELLDYLGSQQTSLITGFVIFLIVIALMTLWLRKIVIIRLQRIEQDLRAMEERSDLANPPEVTGKDEVAGVAAALIRLVGRFEIFIGDIRDVSQSVNERSERLDTQAEELESASQTTRHQIQDVSNSMKSIADQASAIETSTGESRDTIRSAVNANSDIQSGLRKSELAAEHTVDVIGRVSASIQELTESASRIEKVIGVIADIAEQTNLLALNAAIEAARAGEHGRGFAVVADEVRTLSKRTADSTVEIRQWVGDLVAGVNGVDHQITEMKEAGLGNRQTLEELKAHLVSMNHRFSDLERRSASINEALTLQREEIDRVGRRSTELDAHAATLAQSVAGSREVSVALKREALSMRDLTARFRTSADD</sequence>
<feature type="transmembrane region" description="Helical" evidence="9">
    <location>
        <begin position="184"/>
        <end position="202"/>
    </location>
</feature>
<dbReference type="RefSeq" id="WP_189576070.1">
    <property type="nucleotide sequence ID" value="NZ_BMXV01000004.1"/>
</dbReference>
<dbReference type="PROSITE" id="PS50885">
    <property type="entry name" value="HAMP"/>
    <property type="match status" value="1"/>
</dbReference>